<name>A0A378XVY7_PAEPO</name>
<protein>
    <submittedName>
        <fullName evidence="2">Uncharacterized protein</fullName>
    </submittedName>
</protein>
<accession>A0A378XVY7</accession>
<evidence type="ECO:0000256" key="1">
    <source>
        <dbReference type="SAM" id="MobiDB-lite"/>
    </source>
</evidence>
<evidence type="ECO:0000313" key="3">
    <source>
        <dbReference type="Proteomes" id="UP000254400"/>
    </source>
</evidence>
<organism evidence="2 3">
    <name type="scientific">Paenibacillus polymyxa</name>
    <name type="common">Bacillus polymyxa</name>
    <dbReference type="NCBI Taxonomy" id="1406"/>
    <lineage>
        <taxon>Bacteria</taxon>
        <taxon>Bacillati</taxon>
        <taxon>Bacillota</taxon>
        <taxon>Bacilli</taxon>
        <taxon>Bacillales</taxon>
        <taxon>Paenibacillaceae</taxon>
        <taxon>Paenibacillus</taxon>
    </lineage>
</organism>
<evidence type="ECO:0000313" key="2">
    <source>
        <dbReference type="EMBL" id="SUA67364.1"/>
    </source>
</evidence>
<dbReference type="RefSeq" id="WP_019686457.1">
    <property type="nucleotide sequence ID" value="NZ_CP036496.1"/>
</dbReference>
<dbReference type="Proteomes" id="UP000254400">
    <property type="component" value="Unassembled WGS sequence"/>
</dbReference>
<reference evidence="2 3" key="1">
    <citation type="submission" date="2018-06" db="EMBL/GenBank/DDBJ databases">
        <authorList>
            <consortium name="Pathogen Informatics"/>
            <person name="Doyle S."/>
        </authorList>
    </citation>
    <scope>NUCLEOTIDE SEQUENCE [LARGE SCALE GENOMIC DNA]</scope>
    <source>
        <strain evidence="2 3">NCTC10343</strain>
    </source>
</reference>
<dbReference type="GeneID" id="93350061"/>
<sequence length="292" mass="33028">MSFDDQQPIDYQNYLPEAPPSFRSTTTEMAVTRQTEEVKAAIFMAKQFPRDQQASFNRIMLSCQRKKLAEEAEYEYPKGGSKVSGPSIRLAEVLAQSWGNIDYGLIELEQRNGESKAMAYAWDIETNTRRQIVFTVKHERKAGNTTKQLTEARDVYEVVANMGSRRMRACILGVIPGDIVDAALAECRKTLVNSYTEPLADRVRKAFQQFQEKYGVNKEMIEKCIGCAQDAFTENDYLRIGNIWKSLRDGMGKREDYFDFGAGHVPSAAELEFKAQQEAEKAKADGDPNVAE</sequence>
<dbReference type="AlphaFoldDB" id="A0A378XVY7"/>
<feature type="region of interest" description="Disordered" evidence="1">
    <location>
        <begin position="1"/>
        <end position="22"/>
    </location>
</feature>
<gene>
    <name evidence="2" type="ORF">NCTC10343_01264</name>
</gene>
<proteinExistence type="predicted"/>
<dbReference type="EMBL" id="UGSC01000001">
    <property type="protein sequence ID" value="SUA67364.1"/>
    <property type="molecule type" value="Genomic_DNA"/>
</dbReference>